<gene>
    <name evidence="3" type="ORF">J2S14_003966</name>
</gene>
<dbReference type="InterPro" id="IPR055170">
    <property type="entry name" value="GFO_IDH_MocA-like_dom"/>
</dbReference>
<dbReference type="PANTHER" id="PTHR43249:SF1">
    <property type="entry name" value="D-GLUCOSIDE 3-DEHYDROGENASE"/>
    <property type="match status" value="1"/>
</dbReference>
<sequence>MSDKMKFAIVGAGVIAPFHAKAITANEKAELVAICDTGKEKADSLAEEFSVSKTYTDYEKMFREEEIDIVSVCVPSGLHSEVTIAGAKAGIHVLCEKPLDITSEKMTAMIKACREHNVKLGCVFQRRTLDAAVITRKAIQEGKLGKLVLGDAYLKYYRSPEYYASAGWRGTWELDGGGALMNQGVHGIDLIQWMVGDVDSVFAYTAPLVRDIEVEDTAVIAVKYKNGAFGVIQGTTSVYPGQETRFEIHGENGSIIFSDSGFQQWTFLDGDNEIPQVENVEGGGSDPKAISDEGHFVFVEDMIQAVTDNREPLVPGEEARKAVDLILAIYESSRTGKEVKVGADSLE</sequence>
<evidence type="ECO:0000313" key="3">
    <source>
        <dbReference type="EMBL" id="MDQ0345119.1"/>
    </source>
</evidence>
<feature type="domain" description="Gfo/Idh/MocA-like oxidoreductase N-terminal" evidence="1">
    <location>
        <begin position="5"/>
        <end position="121"/>
    </location>
</feature>
<organism evidence="3 4">
    <name type="scientific">Lederbergia wuyishanensis</name>
    <dbReference type="NCBI Taxonomy" id="1347903"/>
    <lineage>
        <taxon>Bacteria</taxon>
        <taxon>Bacillati</taxon>
        <taxon>Bacillota</taxon>
        <taxon>Bacilli</taxon>
        <taxon>Bacillales</taxon>
        <taxon>Bacillaceae</taxon>
        <taxon>Lederbergia</taxon>
    </lineage>
</organism>
<dbReference type="Pfam" id="PF01408">
    <property type="entry name" value="GFO_IDH_MocA"/>
    <property type="match status" value="1"/>
</dbReference>
<dbReference type="PANTHER" id="PTHR43249">
    <property type="entry name" value="UDP-N-ACETYL-2-AMINO-2-DEOXY-D-GLUCURONATE OXIDASE"/>
    <property type="match status" value="1"/>
</dbReference>
<name>A0ABU0D9M6_9BACI</name>
<proteinExistence type="predicted"/>
<keyword evidence="4" id="KW-1185">Reference proteome</keyword>
<evidence type="ECO:0000259" key="2">
    <source>
        <dbReference type="Pfam" id="PF22725"/>
    </source>
</evidence>
<reference evidence="3 4" key="1">
    <citation type="submission" date="2023-07" db="EMBL/GenBank/DDBJ databases">
        <title>Genomic Encyclopedia of Type Strains, Phase IV (KMG-IV): sequencing the most valuable type-strain genomes for metagenomic binning, comparative biology and taxonomic classification.</title>
        <authorList>
            <person name="Goeker M."/>
        </authorList>
    </citation>
    <scope>NUCLEOTIDE SEQUENCE [LARGE SCALE GENOMIC DNA]</scope>
    <source>
        <strain evidence="3 4">DSM 27848</strain>
    </source>
</reference>
<accession>A0ABU0D9M6</accession>
<dbReference type="Gene3D" id="3.30.360.10">
    <property type="entry name" value="Dihydrodipicolinate Reductase, domain 2"/>
    <property type="match status" value="1"/>
</dbReference>
<dbReference type="SUPFAM" id="SSF51735">
    <property type="entry name" value="NAD(P)-binding Rossmann-fold domains"/>
    <property type="match status" value="1"/>
</dbReference>
<dbReference type="InterPro" id="IPR052515">
    <property type="entry name" value="Gfo/Idh/MocA_Oxidoreductase"/>
</dbReference>
<dbReference type="Proteomes" id="UP001232343">
    <property type="component" value="Unassembled WGS sequence"/>
</dbReference>
<dbReference type="InterPro" id="IPR036291">
    <property type="entry name" value="NAD(P)-bd_dom_sf"/>
</dbReference>
<dbReference type="RefSeq" id="WP_244681048.1">
    <property type="nucleotide sequence ID" value="NZ_JALIRM010000003.1"/>
</dbReference>
<dbReference type="Gene3D" id="3.40.50.720">
    <property type="entry name" value="NAD(P)-binding Rossmann-like Domain"/>
    <property type="match status" value="1"/>
</dbReference>
<dbReference type="InterPro" id="IPR000683">
    <property type="entry name" value="Gfo/Idh/MocA-like_OxRdtase_N"/>
</dbReference>
<dbReference type="EMBL" id="JAUSUO010000013">
    <property type="protein sequence ID" value="MDQ0345119.1"/>
    <property type="molecule type" value="Genomic_DNA"/>
</dbReference>
<evidence type="ECO:0000259" key="1">
    <source>
        <dbReference type="Pfam" id="PF01408"/>
    </source>
</evidence>
<evidence type="ECO:0000313" key="4">
    <source>
        <dbReference type="Proteomes" id="UP001232343"/>
    </source>
</evidence>
<feature type="domain" description="GFO/IDH/MocA-like oxidoreductase" evidence="2">
    <location>
        <begin position="136"/>
        <end position="255"/>
    </location>
</feature>
<protein>
    <submittedName>
        <fullName evidence="3">Dehydrogenase</fullName>
    </submittedName>
</protein>
<dbReference type="SUPFAM" id="SSF55347">
    <property type="entry name" value="Glyceraldehyde-3-phosphate dehydrogenase-like, C-terminal domain"/>
    <property type="match status" value="1"/>
</dbReference>
<dbReference type="Pfam" id="PF22725">
    <property type="entry name" value="GFO_IDH_MocA_C3"/>
    <property type="match status" value="1"/>
</dbReference>
<comment type="caution">
    <text evidence="3">The sequence shown here is derived from an EMBL/GenBank/DDBJ whole genome shotgun (WGS) entry which is preliminary data.</text>
</comment>